<dbReference type="Pfam" id="PF08281">
    <property type="entry name" value="Sigma70_r4_2"/>
    <property type="match status" value="1"/>
</dbReference>
<dbReference type="Gene3D" id="1.10.1740.10">
    <property type="match status" value="1"/>
</dbReference>
<dbReference type="InterPro" id="IPR013325">
    <property type="entry name" value="RNA_pol_sigma_r2"/>
</dbReference>
<dbReference type="GO" id="GO:0016987">
    <property type="term" value="F:sigma factor activity"/>
    <property type="evidence" value="ECO:0007669"/>
    <property type="project" value="UniProtKB-KW"/>
</dbReference>
<dbReference type="InterPro" id="IPR036388">
    <property type="entry name" value="WH-like_DNA-bd_sf"/>
</dbReference>
<evidence type="ECO:0000313" key="10">
    <source>
        <dbReference type="Proteomes" id="UP000460272"/>
    </source>
</evidence>
<dbReference type="NCBIfam" id="TIGR02937">
    <property type="entry name" value="sigma70-ECF"/>
    <property type="match status" value="1"/>
</dbReference>
<comment type="subunit">
    <text evidence="2">Interacts transiently with the RNA polymerase catalytic core formed by RpoA, RpoB, RpoC and RpoZ (2 alpha, 1 beta, 1 beta' and 1 omega subunit) to form the RNA polymerase holoenzyme that can initiate transcription.</text>
</comment>
<keyword evidence="4" id="KW-0731">Sigma factor</keyword>
<dbReference type="GO" id="GO:0003677">
    <property type="term" value="F:DNA binding"/>
    <property type="evidence" value="ECO:0007669"/>
    <property type="project" value="InterPro"/>
</dbReference>
<feature type="domain" description="RNA polymerase sigma factor 70 region 4 type 2" evidence="8">
    <location>
        <begin position="139"/>
        <end position="190"/>
    </location>
</feature>
<dbReference type="PANTHER" id="PTHR43133">
    <property type="entry name" value="RNA POLYMERASE ECF-TYPE SIGMA FACTO"/>
    <property type="match status" value="1"/>
</dbReference>
<keyword evidence="3" id="KW-0805">Transcription regulation</keyword>
<dbReference type="GO" id="GO:0006352">
    <property type="term" value="P:DNA-templated transcription initiation"/>
    <property type="evidence" value="ECO:0007669"/>
    <property type="project" value="InterPro"/>
</dbReference>
<accession>A0A6P2C0U0</accession>
<dbReference type="InterPro" id="IPR007627">
    <property type="entry name" value="RNA_pol_sigma70_r2"/>
</dbReference>
<evidence type="ECO:0000256" key="6">
    <source>
        <dbReference type="SAM" id="MobiDB-lite"/>
    </source>
</evidence>
<dbReference type="InterPro" id="IPR014284">
    <property type="entry name" value="RNA_pol_sigma-70_dom"/>
</dbReference>
<evidence type="ECO:0000256" key="4">
    <source>
        <dbReference type="ARBA" id="ARBA00023082"/>
    </source>
</evidence>
<dbReference type="InterPro" id="IPR014305">
    <property type="entry name" value="RNA_pol_sigma-G_actinobac"/>
</dbReference>
<evidence type="ECO:0000259" key="7">
    <source>
        <dbReference type="Pfam" id="PF04542"/>
    </source>
</evidence>
<dbReference type="InterPro" id="IPR013324">
    <property type="entry name" value="RNA_pol_sigma_r3/r4-like"/>
</dbReference>
<comment type="caution">
    <text evidence="9">The sequence shown here is derived from an EMBL/GenBank/DDBJ whole genome shotgun (WGS) entry which is preliminary data.</text>
</comment>
<evidence type="ECO:0000256" key="2">
    <source>
        <dbReference type="ARBA" id="ARBA00011344"/>
    </source>
</evidence>
<dbReference type="InterPro" id="IPR039425">
    <property type="entry name" value="RNA_pol_sigma-70-like"/>
</dbReference>
<dbReference type="InterPro" id="IPR032710">
    <property type="entry name" value="NTF2-like_dom_sf"/>
</dbReference>
<dbReference type="Proteomes" id="UP000460272">
    <property type="component" value="Unassembled WGS sequence"/>
</dbReference>
<evidence type="ECO:0000259" key="8">
    <source>
        <dbReference type="Pfam" id="PF08281"/>
    </source>
</evidence>
<dbReference type="NCBIfam" id="NF006089">
    <property type="entry name" value="PRK08241.1"/>
    <property type="match status" value="1"/>
</dbReference>
<dbReference type="AlphaFoldDB" id="A0A6P2C0U0"/>
<feature type="domain" description="RNA polymerase sigma-70 region 2" evidence="7">
    <location>
        <begin position="20"/>
        <end position="83"/>
    </location>
</feature>
<sequence length="341" mass="37438">MLERVRAGDAQAFAELTGPYLSELRLHCYRILGSVQDAEDMLQETLLAAWRGIGRYEGRASLRTWLYRIATNCSLNALRASGRRPRPEPPEPPFEAVTPTRRGEPVWLQPYPDALLDGIPDTIAGPDARYEAKETIALAFVAAAQHLPPRQRAVLLLRDALGFRSAEVADILDTSETSVNSALQRARATMAAVLPVRDRDSAPLPRSAKERDLAQRFAAAYGDDDIDGVIALLTDDAWFTMPPATLEYQGPAAIASFLAQSSRYRGSRHTWLIPTRANGQPAFGCYVPDEHAGICHAHGVMVLTMQGMRISAITRFVDGGLLPHFGLPRTLPVRWSSRSGS</sequence>
<dbReference type="Pfam" id="PF04542">
    <property type="entry name" value="Sigma70_r2"/>
    <property type="match status" value="1"/>
</dbReference>
<organism evidence="9 10">
    <name type="scientific">Trebonia kvetii</name>
    <dbReference type="NCBI Taxonomy" id="2480626"/>
    <lineage>
        <taxon>Bacteria</taxon>
        <taxon>Bacillati</taxon>
        <taxon>Actinomycetota</taxon>
        <taxon>Actinomycetes</taxon>
        <taxon>Streptosporangiales</taxon>
        <taxon>Treboniaceae</taxon>
        <taxon>Trebonia</taxon>
    </lineage>
</organism>
<evidence type="ECO:0000256" key="1">
    <source>
        <dbReference type="ARBA" id="ARBA00010641"/>
    </source>
</evidence>
<keyword evidence="5" id="KW-0804">Transcription</keyword>
<dbReference type="SUPFAM" id="SSF88946">
    <property type="entry name" value="Sigma2 domain of RNA polymerase sigma factors"/>
    <property type="match status" value="1"/>
</dbReference>
<name>A0A6P2C0U0_9ACTN</name>
<comment type="similarity">
    <text evidence="1">Belongs to the sigma-70 factor family. ECF subfamily.</text>
</comment>
<protein>
    <submittedName>
        <fullName evidence="9">Sigma-70 family RNA polymerase sigma factor</fullName>
    </submittedName>
</protein>
<dbReference type="InterPro" id="IPR013249">
    <property type="entry name" value="RNA_pol_sigma70_r4_t2"/>
</dbReference>
<proteinExistence type="inferred from homology"/>
<dbReference type="SUPFAM" id="SSF88659">
    <property type="entry name" value="Sigma3 and sigma4 domains of RNA polymerase sigma factors"/>
    <property type="match status" value="1"/>
</dbReference>
<evidence type="ECO:0000313" key="9">
    <source>
        <dbReference type="EMBL" id="TVZ05002.1"/>
    </source>
</evidence>
<dbReference type="Gene3D" id="3.10.450.50">
    <property type="match status" value="1"/>
</dbReference>
<dbReference type="CDD" id="cd06171">
    <property type="entry name" value="Sigma70_r4"/>
    <property type="match status" value="1"/>
</dbReference>
<reference evidence="9 10" key="1">
    <citation type="submission" date="2018-11" db="EMBL/GenBank/DDBJ databases">
        <title>Trebonia kvetii gen.nov., sp.nov., a novel acidophilic actinobacterium, and proposal of the new actinobacterial family Treboniaceae fam. nov.</title>
        <authorList>
            <person name="Rapoport D."/>
            <person name="Sagova-Mareckova M."/>
            <person name="Sedlacek I."/>
            <person name="Provaznik J."/>
            <person name="Kralova S."/>
            <person name="Pavlinic D."/>
            <person name="Benes V."/>
            <person name="Kopecky J."/>
        </authorList>
    </citation>
    <scope>NUCLEOTIDE SEQUENCE [LARGE SCALE GENOMIC DNA]</scope>
    <source>
        <strain evidence="9 10">15Tr583</strain>
    </source>
</reference>
<gene>
    <name evidence="9" type="ORF">EAS64_10275</name>
</gene>
<evidence type="ECO:0000256" key="3">
    <source>
        <dbReference type="ARBA" id="ARBA00023015"/>
    </source>
</evidence>
<dbReference type="Gene3D" id="1.10.10.10">
    <property type="entry name" value="Winged helix-like DNA-binding domain superfamily/Winged helix DNA-binding domain"/>
    <property type="match status" value="1"/>
</dbReference>
<dbReference type="NCBIfam" id="TIGR02960">
    <property type="entry name" value="SigX5"/>
    <property type="match status" value="1"/>
</dbReference>
<dbReference type="OrthoDB" id="6689546at2"/>
<dbReference type="PANTHER" id="PTHR43133:SF65">
    <property type="entry name" value="ECF RNA POLYMERASE SIGMA FACTOR SIGG"/>
    <property type="match status" value="1"/>
</dbReference>
<feature type="region of interest" description="Disordered" evidence="6">
    <location>
        <begin position="80"/>
        <end position="99"/>
    </location>
</feature>
<evidence type="ECO:0000256" key="5">
    <source>
        <dbReference type="ARBA" id="ARBA00023163"/>
    </source>
</evidence>
<dbReference type="EMBL" id="RPFW01000002">
    <property type="protein sequence ID" value="TVZ05002.1"/>
    <property type="molecule type" value="Genomic_DNA"/>
</dbReference>
<keyword evidence="10" id="KW-1185">Reference proteome</keyword>
<dbReference type="SUPFAM" id="SSF54427">
    <property type="entry name" value="NTF2-like"/>
    <property type="match status" value="1"/>
</dbReference>